<dbReference type="Gene3D" id="3.40.50.1820">
    <property type="entry name" value="alpha/beta hydrolase"/>
    <property type="match status" value="1"/>
</dbReference>
<dbReference type="Proteomes" id="UP000813444">
    <property type="component" value="Unassembled WGS sequence"/>
</dbReference>
<organism evidence="5 6">
    <name type="scientific">Stachybotrys elegans</name>
    <dbReference type="NCBI Taxonomy" id="80388"/>
    <lineage>
        <taxon>Eukaryota</taxon>
        <taxon>Fungi</taxon>
        <taxon>Dikarya</taxon>
        <taxon>Ascomycota</taxon>
        <taxon>Pezizomycotina</taxon>
        <taxon>Sordariomycetes</taxon>
        <taxon>Hypocreomycetidae</taxon>
        <taxon>Hypocreales</taxon>
        <taxon>Stachybotryaceae</taxon>
        <taxon>Stachybotrys</taxon>
    </lineage>
</organism>
<comment type="similarity">
    <text evidence="1">Belongs to the peptidase S33 family.</text>
</comment>
<keyword evidence="2" id="KW-0378">Hydrolase</keyword>
<dbReference type="GO" id="GO:0016787">
    <property type="term" value="F:hydrolase activity"/>
    <property type="evidence" value="ECO:0007669"/>
    <property type="project" value="UniProtKB-KW"/>
</dbReference>
<evidence type="ECO:0000259" key="4">
    <source>
        <dbReference type="Pfam" id="PF08386"/>
    </source>
</evidence>
<keyword evidence="6" id="KW-1185">Reference proteome</keyword>
<feature type="domain" description="Peptidase S33 tripeptidyl aminopeptidase-like C-terminal" evidence="4">
    <location>
        <begin position="407"/>
        <end position="509"/>
    </location>
</feature>
<dbReference type="PANTHER" id="PTHR43248">
    <property type="entry name" value="2-SUCCINYL-6-HYDROXY-2,4-CYCLOHEXADIENE-1-CARBOXYLATE SYNTHASE"/>
    <property type="match status" value="1"/>
</dbReference>
<feature type="chain" id="PRO_5035483072" evidence="3">
    <location>
        <begin position="22"/>
        <end position="536"/>
    </location>
</feature>
<dbReference type="InterPro" id="IPR013595">
    <property type="entry name" value="Pept_S33_TAP-like_C"/>
</dbReference>
<dbReference type="Pfam" id="PF08386">
    <property type="entry name" value="Abhydrolase_4"/>
    <property type="match status" value="1"/>
</dbReference>
<dbReference type="InterPro" id="IPR051601">
    <property type="entry name" value="Serine_prot/Carboxylest_S33"/>
</dbReference>
<evidence type="ECO:0000256" key="3">
    <source>
        <dbReference type="SAM" id="SignalP"/>
    </source>
</evidence>
<evidence type="ECO:0000256" key="1">
    <source>
        <dbReference type="ARBA" id="ARBA00010088"/>
    </source>
</evidence>
<dbReference type="AlphaFoldDB" id="A0A8K0STY0"/>
<comment type="caution">
    <text evidence="5">The sequence shown here is derived from an EMBL/GenBank/DDBJ whole genome shotgun (WGS) entry which is preliminary data.</text>
</comment>
<protein>
    <submittedName>
        <fullName evidence="5">Proteinase</fullName>
    </submittedName>
</protein>
<accession>A0A8K0STY0</accession>
<proteinExistence type="inferred from homology"/>
<reference evidence="5" key="1">
    <citation type="journal article" date="2021" name="Nat. Commun.">
        <title>Genetic determinants of endophytism in the Arabidopsis root mycobiome.</title>
        <authorList>
            <person name="Mesny F."/>
            <person name="Miyauchi S."/>
            <person name="Thiergart T."/>
            <person name="Pickel B."/>
            <person name="Atanasova L."/>
            <person name="Karlsson M."/>
            <person name="Huettel B."/>
            <person name="Barry K.W."/>
            <person name="Haridas S."/>
            <person name="Chen C."/>
            <person name="Bauer D."/>
            <person name="Andreopoulos W."/>
            <person name="Pangilinan J."/>
            <person name="LaButti K."/>
            <person name="Riley R."/>
            <person name="Lipzen A."/>
            <person name="Clum A."/>
            <person name="Drula E."/>
            <person name="Henrissat B."/>
            <person name="Kohler A."/>
            <person name="Grigoriev I.V."/>
            <person name="Martin F.M."/>
            <person name="Hacquard S."/>
        </authorList>
    </citation>
    <scope>NUCLEOTIDE SEQUENCE</scope>
    <source>
        <strain evidence="5">MPI-CAGE-CH-0235</strain>
    </source>
</reference>
<dbReference type="EMBL" id="JAGPNK010000008">
    <property type="protein sequence ID" value="KAH7316914.1"/>
    <property type="molecule type" value="Genomic_DNA"/>
</dbReference>
<evidence type="ECO:0000256" key="2">
    <source>
        <dbReference type="ARBA" id="ARBA00022801"/>
    </source>
</evidence>
<dbReference type="OrthoDB" id="425534at2759"/>
<sequence>MHLSTVLPTLTPLFLAARVNARQADGNNCSLPNDSIRWEPCVINGDQPADCGKLLVPLDYSNVTAQDKIDISIVRIPAPIQPSKAGIYLNFGGPGAAGITEFAEFLPRLQAATGNNHDLINVIPRGTNDTITFSCYEDPVSRRFGTEPIAGNASDVATGALWARASLLAQNCGMTQNETGRFVGTVSSATDTVRVAELLEEDQMLRFWGMSYGTLLGETLAALFPEKIDKMLLDGVVNPFDYYQNIEVSFMASIDDTFRGFCTGCVNAPQECPLARNNTAEQLEQSVFDFLDRLKENPIPLADPSVVGGGILIDYSFAKTYILSQLNFPRLWPDMADMLDMIMTLQLTGAVPPDAGDLIEGILSLTQMAGSGGDESQFGIKCGDVIRGNQPLEEVVPIFEARQELSYFGDSADQVLAYCAQWQLPAQPVFDGVFSSEGIRNPILIVNNRFDPATSLINARNVSETFEGSVLLEQNSYGHTSLVQGSLCTALAIRAYFASGELPPAGTVCEGAVPLFSGSDGWPEVIQMLASNATLP</sequence>
<gene>
    <name evidence="5" type="ORF">B0I35DRAFT_479715</name>
</gene>
<dbReference type="SUPFAM" id="SSF53474">
    <property type="entry name" value="alpha/beta-Hydrolases"/>
    <property type="match status" value="2"/>
</dbReference>
<dbReference type="PANTHER" id="PTHR43248:SF25">
    <property type="entry name" value="AB HYDROLASE-1 DOMAIN-CONTAINING PROTEIN-RELATED"/>
    <property type="match status" value="1"/>
</dbReference>
<evidence type="ECO:0000313" key="6">
    <source>
        <dbReference type="Proteomes" id="UP000813444"/>
    </source>
</evidence>
<keyword evidence="3" id="KW-0732">Signal</keyword>
<feature type="signal peptide" evidence="3">
    <location>
        <begin position="1"/>
        <end position="21"/>
    </location>
</feature>
<name>A0A8K0STY0_9HYPO</name>
<dbReference type="InterPro" id="IPR029058">
    <property type="entry name" value="AB_hydrolase_fold"/>
</dbReference>
<evidence type="ECO:0000313" key="5">
    <source>
        <dbReference type="EMBL" id="KAH7316914.1"/>
    </source>
</evidence>